<name>A0A5C1AQJ9_9BACT</name>
<evidence type="ECO:0000313" key="2">
    <source>
        <dbReference type="EMBL" id="QEL20306.1"/>
    </source>
</evidence>
<evidence type="ECO:0000313" key="3">
    <source>
        <dbReference type="Proteomes" id="UP000324974"/>
    </source>
</evidence>
<sequence>MIRFGLAVLFASLGSSAFAQNLLRFQWKAGEQLAFSVVQDTTISETAPLQTGGKPETLTTTTKLAIGKRWDVKDVDATGTATLTLTITAMKQEISKPLVGKDGKIALDTIVMDSATPDGAKEMAEYLNKPILTAKVDARGGVIEAKAVAGESTTNRLQAELPFRVQLPEQAVAVNGTWERTFNVKLDPPLGIGEAHEAKQTYTHRATNGGYAVIGLTTAFKSLPIAAAEQQPLIPWLWEGDVFVEIEKGRYAGAKLTAKKTIANHQGEGTKFVFESTYTEAAAGK</sequence>
<feature type="signal peptide" evidence="1">
    <location>
        <begin position="1"/>
        <end position="19"/>
    </location>
</feature>
<dbReference type="EMBL" id="CP042425">
    <property type="protein sequence ID" value="QEL20306.1"/>
    <property type="molecule type" value="Genomic_DNA"/>
</dbReference>
<keyword evidence="1" id="KW-0732">Signal</keyword>
<reference evidence="3" key="1">
    <citation type="submission" date="2019-08" db="EMBL/GenBank/DDBJ databases">
        <title>Limnoglobus roseus gen. nov., sp. nov., a novel freshwater planctomycete with a giant genome from the family Gemmataceae.</title>
        <authorList>
            <person name="Kulichevskaya I.S."/>
            <person name="Naumoff D.G."/>
            <person name="Miroshnikov K."/>
            <person name="Ivanova A."/>
            <person name="Philippov D.A."/>
            <person name="Hakobyan A."/>
            <person name="Rijpstra I.C."/>
            <person name="Sinninghe Damste J.S."/>
            <person name="Liesack W."/>
            <person name="Dedysh S.N."/>
        </authorList>
    </citation>
    <scope>NUCLEOTIDE SEQUENCE [LARGE SCALE GENOMIC DNA]</scope>
    <source>
        <strain evidence="3">PX52</strain>
    </source>
</reference>
<dbReference type="AlphaFoldDB" id="A0A5C1AQJ9"/>
<accession>A0A5C1AQJ9</accession>
<gene>
    <name evidence="2" type="ORF">PX52LOC_07398</name>
</gene>
<evidence type="ECO:0000256" key="1">
    <source>
        <dbReference type="SAM" id="SignalP"/>
    </source>
</evidence>
<dbReference type="Proteomes" id="UP000324974">
    <property type="component" value="Chromosome"/>
</dbReference>
<organism evidence="2 3">
    <name type="scientific">Limnoglobus roseus</name>
    <dbReference type="NCBI Taxonomy" id="2598579"/>
    <lineage>
        <taxon>Bacteria</taxon>
        <taxon>Pseudomonadati</taxon>
        <taxon>Planctomycetota</taxon>
        <taxon>Planctomycetia</taxon>
        <taxon>Gemmatales</taxon>
        <taxon>Gemmataceae</taxon>
        <taxon>Limnoglobus</taxon>
    </lineage>
</organism>
<proteinExistence type="predicted"/>
<feature type="chain" id="PRO_5023000697" evidence="1">
    <location>
        <begin position="20"/>
        <end position="285"/>
    </location>
</feature>
<dbReference type="RefSeq" id="WP_149114616.1">
    <property type="nucleotide sequence ID" value="NZ_CP042425.1"/>
</dbReference>
<dbReference type="KEGG" id="lrs:PX52LOC_07398"/>
<dbReference type="OrthoDB" id="266587at2"/>
<keyword evidence="3" id="KW-1185">Reference proteome</keyword>
<protein>
    <submittedName>
        <fullName evidence="2">Uncharacterized protein</fullName>
    </submittedName>
</protein>